<keyword evidence="2" id="KW-1185">Reference proteome</keyword>
<comment type="caution">
    <text evidence="1">The sequence shown here is derived from an EMBL/GenBank/DDBJ whole genome shotgun (WGS) entry which is preliminary data.</text>
</comment>
<name>A0A5B0MUR2_PUCGR</name>
<gene>
    <name evidence="1" type="ORF">PGT21_015170</name>
</gene>
<reference evidence="1 2" key="1">
    <citation type="submission" date="2019-05" db="EMBL/GenBank/DDBJ databases">
        <title>Emergence of the Ug99 lineage of the wheat stem rust pathogen through somatic hybridization.</title>
        <authorList>
            <person name="Li F."/>
            <person name="Upadhyaya N.M."/>
            <person name="Sperschneider J."/>
            <person name="Matny O."/>
            <person name="Nguyen-Phuc H."/>
            <person name="Mago R."/>
            <person name="Raley C."/>
            <person name="Miller M.E."/>
            <person name="Silverstein K.A.T."/>
            <person name="Henningsen E."/>
            <person name="Hirsch C.D."/>
            <person name="Visser B."/>
            <person name="Pretorius Z.A."/>
            <person name="Steffenson B.J."/>
            <person name="Schwessinger B."/>
            <person name="Dodds P.N."/>
            <person name="Figueroa M."/>
        </authorList>
    </citation>
    <scope>NUCLEOTIDE SEQUENCE [LARGE SCALE GENOMIC DNA]</scope>
    <source>
        <strain evidence="1">21-0</strain>
    </source>
</reference>
<dbReference type="EMBL" id="VSWC01000131">
    <property type="protein sequence ID" value="KAA1080627.1"/>
    <property type="molecule type" value="Genomic_DNA"/>
</dbReference>
<organism evidence="1 2">
    <name type="scientific">Puccinia graminis f. sp. tritici</name>
    <dbReference type="NCBI Taxonomy" id="56615"/>
    <lineage>
        <taxon>Eukaryota</taxon>
        <taxon>Fungi</taxon>
        <taxon>Dikarya</taxon>
        <taxon>Basidiomycota</taxon>
        <taxon>Pucciniomycotina</taxon>
        <taxon>Pucciniomycetes</taxon>
        <taxon>Pucciniales</taxon>
        <taxon>Pucciniaceae</taxon>
        <taxon>Puccinia</taxon>
    </lineage>
</organism>
<dbReference type="Proteomes" id="UP000324748">
    <property type="component" value="Unassembled WGS sequence"/>
</dbReference>
<dbReference type="AlphaFoldDB" id="A0A5B0MUR2"/>
<evidence type="ECO:0000313" key="1">
    <source>
        <dbReference type="EMBL" id="KAA1080627.1"/>
    </source>
</evidence>
<evidence type="ECO:0000313" key="2">
    <source>
        <dbReference type="Proteomes" id="UP000324748"/>
    </source>
</evidence>
<proteinExistence type="predicted"/>
<accession>A0A5B0MUR2</accession>
<protein>
    <submittedName>
        <fullName evidence="1">Uncharacterized protein</fullName>
    </submittedName>
</protein>
<sequence>MHQSSHHGFINPHFIFIFSSSNQFILIKNLAMNHPSTTLTSIIEFKGPRGNSSLTHSSSSRFSESLPHHLVISSAIIHQSSIHSSKILSTHHGITLTLPAIIIFLPDFIIIKNFPVNHSPIIHHPSIILAIEHHPSINPSIILSPTM</sequence>